<feature type="domain" description="Luciferase-like" evidence="2">
    <location>
        <begin position="13"/>
        <end position="286"/>
    </location>
</feature>
<evidence type="ECO:0000256" key="1">
    <source>
        <dbReference type="ARBA" id="ARBA00023002"/>
    </source>
</evidence>
<dbReference type="InterPro" id="IPR011251">
    <property type="entry name" value="Luciferase-like_dom"/>
</dbReference>
<comment type="caution">
    <text evidence="3">The sequence shown here is derived from an EMBL/GenBank/DDBJ whole genome shotgun (WGS) entry which is preliminary data.</text>
</comment>
<dbReference type="Proteomes" id="UP000315677">
    <property type="component" value="Unassembled WGS sequence"/>
</dbReference>
<dbReference type="Gene3D" id="3.20.20.30">
    <property type="entry name" value="Luciferase-like domain"/>
    <property type="match status" value="1"/>
</dbReference>
<dbReference type="Pfam" id="PF00296">
    <property type="entry name" value="Bac_luciferase"/>
    <property type="match status" value="1"/>
</dbReference>
<proteinExistence type="predicted"/>
<dbReference type="RefSeq" id="WP_142047957.1">
    <property type="nucleotide sequence ID" value="NZ_VFPA01000001.1"/>
</dbReference>
<evidence type="ECO:0000313" key="3">
    <source>
        <dbReference type="EMBL" id="TQM13917.1"/>
    </source>
</evidence>
<dbReference type="AlphaFoldDB" id="A0A543DX47"/>
<dbReference type="PANTHER" id="PTHR43244">
    <property type="match status" value="1"/>
</dbReference>
<protein>
    <submittedName>
        <fullName evidence="3">F420-dependent oxidoreductase-like protein</fullName>
    </submittedName>
</protein>
<accession>A0A543DX47</accession>
<gene>
    <name evidence="3" type="ORF">FB558_0672</name>
</gene>
<evidence type="ECO:0000259" key="2">
    <source>
        <dbReference type="Pfam" id="PF00296"/>
    </source>
</evidence>
<dbReference type="GO" id="GO:0016705">
    <property type="term" value="F:oxidoreductase activity, acting on paired donors, with incorporation or reduction of molecular oxygen"/>
    <property type="evidence" value="ECO:0007669"/>
    <property type="project" value="InterPro"/>
</dbReference>
<dbReference type="EMBL" id="VFPA01000001">
    <property type="protein sequence ID" value="TQM13917.1"/>
    <property type="molecule type" value="Genomic_DNA"/>
</dbReference>
<dbReference type="NCBIfam" id="TIGR03564">
    <property type="entry name" value="F420_MSMEG_4879"/>
    <property type="match status" value="1"/>
</dbReference>
<keyword evidence="1" id="KW-0560">Oxidoreductase</keyword>
<dbReference type="CDD" id="cd01097">
    <property type="entry name" value="Tetrahydromethanopterin_reductase"/>
    <property type="match status" value="1"/>
</dbReference>
<reference evidence="3 4" key="1">
    <citation type="submission" date="2019-06" db="EMBL/GenBank/DDBJ databases">
        <title>Sequencing the genomes of 1000 actinobacteria strains.</title>
        <authorList>
            <person name="Klenk H.-P."/>
        </authorList>
    </citation>
    <scope>NUCLEOTIDE SEQUENCE [LARGE SCALE GENOMIC DNA]</scope>
    <source>
        <strain evidence="3 4">DSM 45301</strain>
    </source>
</reference>
<sequence length="306" mass="31770">MLIGTAAFGPGLGLDALLAQVRAAEAAGLDSVYLTQQTSWDALTLVALAGREVPRIGLGTAVVRTYPVHPLAMAGQALTAQAATGGRLTLGLGPSHRQIIEGQYGMSFDRPARHVREYLEALGPLLRGETVQYRGETLAAAGSVDVPDAPPPSILLSALGPVMLRIAGELTDGTVTAWAGPEVVAERIVPALTRSAEAAGRPAPRVLATVMAAVTSRPAQLREELGAVFGAAGEMDSYRRLLDLQGLAGPQDTVVAGDEAALDAEIRRFADAGVTELLVLAVGDEHEQARTRALLADLVGRRVAVS</sequence>
<keyword evidence="4" id="KW-1185">Reference proteome</keyword>
<dbReference type="PANTHER" id="PTHR43244:SF1">
    <property type="entry name" value="5,10-METHYLENETETRAHYDROMETHANOPTERIN REDUCTASE"/>
    <property type="match status" value="1"/>
</dbReference>
<name>A0A543DX47_9PSEU</name>
<evidence type="ECO:0000313" key="4">
    <source>
        <dbReference type="Proteomes" id="UP000315677"/>
    </source>
</evidence>
<dbReference type="SUPFAM" id="SSF51679">
    <property type="entry name" value="Bacterial luciferase-like"/>
    <property type="match status" value="1"/>
</dbReference>
<dbReference type="InterPro" id="IPR050564">
    <property type="entry name" value="F420-G6PD/mer"/>
</dbReference>
<dbReference type="InterPro" id="IPR019910">
    <property type="entry name" value="Lucif-like_OxRdtase_MSMEG_4879"/>
</dbReference>
<dbReference type="InterPro" id="IPR036661">
    <property type="entry name" value="Luciferase-like_sf"/>
</dbReference>
<organism evidence="3 4">
    <name type="scientific">Pseudonocardia kunmingensis</name>
    <dbReference type="NCBI Taxonomy" id="630975"/>
    <lineage>
        <taxon>Bacteria</taxon>
        <taxon>Bacillati</taxon>
        <taxon>Actinomycetota</taxon>
        <taxon>Actinomycetes</taxon>
        <taxon>Pseudonocardiales</taxon>
        <taxon>Pseudonocardiaceae</taxon>
        <taxon>Pseudonocardia</taxon>
    </lineage>
</organism>
<dbReference type="OrthoDB" id="7054907at2"/>